<comment type="similarity">
    <text evidence="2">Belongs to the ABC-2 integral membrane protein family.</text>
</comment>
<feature type="domain" description="ABC-2 type transporter transmembrane" evidence="10">
    <location>
        <begin position="33"/>
        <end position="225"/>
    </location>
</feature>
<evidence type="ECO:0000256" key="8">
    <source>
        <dbReference type="ARBA" id="ARBA00023136"/>
    </source>
</evidence>
<feature type="transmembrane region" description="Helical" evidence="9">
    <location>
        <begin position="155"/>
        <end position="178"/>
    </location>
</feature>
<evidence type="ECO:0000256" key="2">
    <source>
        <dbReference type="ARBA" id="ARBA00007783"/>
    </source>
</evidence>
<dbReference type="AlphaFoldDB" id="I3CJZ8"/>
<dbReference type="GO" id="GO:0015920">
    <property type="term" value="P:lipopolysaccharide transport"/>
    <property type="evidence" value="ECO:0007669"/>
    <property type="project" value="TreeGrafter"/>
</dbReference>
<evidence type="ECO:0000256" key="5">
    <source>
        <dbReference type="ARBA" id="ARBA00022692"/>
    </source>
</evidence>
<dbReference type="GO" id="GO:0005886">
    <property type="term" value="C:plasma membrane"/>
    <property type="evidence" value="ECO:0007669"/>
    <property type="project" value="UniProtKB-SubCell"/>
</dbReference>
<keyword evidence="6 9" id="KW-1133">Transmembrane helix</keyword>
<dbReference type="PANTHER" id="PTHR30413:SF10">
    <property type="entry name" value="CAPSULE POLYSACCHARIDE EXPORT INNER-MEMBRANE PROTEIN CTRC"/>
    <property type="match status" value="1"/>
</dbReference>
<feature type="transmembrane region" description="Helical" evidence="9">
    <location>
        <begin position="50"/>
        <end position="71"/>
    </location>
</feature>
<evidence type="ECO:0000256" key="4">
    <source>
        <dbReference type="ARBA" id="ARBA00022475"/>
    </source>
</evidence>
<evidence type="ECO:0000256" key="3">
    <source>
        <dbReference type="ARBA" id="ARBA00022448"/>
    </source>
</evidence>
<dbReference type="HOGENOM" id="CLU_060703_1_1_6"/>
<sequence>MSIVILNFLKRYIFTTKQGLVSPFQAIYQHRHLVFLLLKRDIITRTSGTWLGDAWLLLQPALQIVGFWFLLDVVLKIKFPSGVAFVDYFLLGMLPWLFISEVLNRSLNVLSEFGGLYRRAVFPVIILPLLPLILSTLLYAIVMAIIVWLMQGFAAIPFGVASIVMLMVWLIPMCYLLAITGLFLKDISQFFPFLITITMYLTPIMYMPDLMPSSLQWILVINPVADVMRLIHAGTQGLAWDYWNVLRPLGLWLLLLGPAWVLFQRSEPHIREML</sequence>
<keyword evidence="3" id="KW-0813">Transport</keyword>
<protein>
    <submittedName>
        <fullName evidence="11">ABC-type polysaccharide/polyol phosphate export system, permease component</fullName>
    </submittedName>
</protein>
<evidence type="ECO:0000256" key="1">
    <source>
        <dbReference type="ARBA" id="ARBA00004651"/>
    </source>
</evidence>
<dbReference type="Proteomes" id="UP000005744">
    <property type="component" value="Unassembled WGS sequence"/>
</dbReference>
<feature type="transmembrane region" description="Helical" evidence="9">
    <location>
        <begin position="245"/>
        <end position="263"/>
    </location>
</feature>
<evidence type="ECO:0000313" key="12">
    <source>
        <dbReference type="Proteomes" id="UP000005744"/>
    </source>
</evidence>
<evidence type="ECO:0000313" key="11">
    <source>
        <dbReference type="EMBL" id="EIJ43941.1"/>
    </source>
</evidence>
<name>I3CJZ8_9GAMM</name>
<evidence type="ECO:0000256" key="7">
    <source>
        <dbReference type="ARBA" id="ARBA00023047"/>
    </source>
</evidence>
<dbReference type="EMBL" id="JH600070">
    <property type="protein sequence ID" value="EIJ43941.1"/>
    <property type="molecule type" value="Genomic_DNA"/>
</dbReference>
<keyword evidence="7" id="KW-0625">Polysaccharide transport</keyword>
<keyword evidence="4" id="KW-1003">Cell membrane</keyword>
<keyword evidence="7" id="KW-0762">Sugar transport</keyword>
<dbReference type="eggNOG" id="COG1682">
    <property type="taxonomic scope" value="Bacteria"/>
</dbReference>
<keyword evidence="12" id="KW-1185">Reference proteome</keyword>
<accession>I3CJZ8</accession>
<feature type="transmembrane region" description="Helical" evidence="9">
    <location>
        <begin position="77"/>
        <end position="99"/>
    </location>
</feature>
<dbReference type="Pfam" id="PF01061">
    <property type="entry name" value="ABC2_membrane"/>
    <property type="match status" value="1"/>
</dbReference>
<gene>
    <name evidence="11" type="ORF">BegalDRAFT_3116</name>
</gene>
<dbReference type="InterPro" id="IPR013525">
    <property type="entry name" value="ABC2_TM"/>
</dbReference>
<evidence type="ECO:0000256" key="6">
    <source>
        <dbReference type="ARBA" id="ARBA00022989"/>
    </source>
</evidence>
<comment type="subcellular location">
    <subcellularLocation>
        <location evidence="1">Cell membrane</location>
        <topology evidence="1">Multi-pass membrane protein</topology>
    </subcellularLocation>
</comment>
<keyword evidence="5 9" id="KW-0812">Transmembrane</keyword>
<dbReference type="PANTHER" id="PTHR30413">
    <property type="entry name" value="INNER MEMBRANE TRANSPORT PERMEASE"/>
    <property type="match status" value="1"/>
</dbReference>
<evidence type="ECO:0000256" key="9">
    <source>
        <dbReference type="SAM" id="Phobius"/>
    </source>
</evidence>
<organism evidence="11 12">
    <name type="scientific">Beggiatoa alba B18LD</name>
    <dbReference type="NCBI Taxonomy" id="395493"/>
    <lineage>
        <taxon>Bacteria</taxon>
        <taxon>Pseudomonadati</taxon>
        <taxon>Pseudomonadota</taxon>
        <taxon>Gammaproteobacteria</taxon>
        <taxon>Thiotrichales</taxon>
        <taxon>Thiotrichaceae</taxon>
        <taxon>Beggiatoa</taxon>
    </lineage>
</organism>
<dbReference type="GO" id="GO:0140359">
    <property type="term" value="F:ABC-type transporter activity"/>
    <property type="evidence" value="ECO:0007669"/>
    <property type="project" value="InterPro"/>
</dbReference>
<dbReference type="OrthoDB" id="9794365at2"/>
<proteinExistence type="inferred from homology"/>
<feature type="transmembrane region" description="Helical" evidence="9">
    <location>
        <begin position="120"/>
        <end position="149"/>
    </location>
</feature>
<evidence type="ECO:0000259" key="10">
    <source>
        <dbReference type="Pfam" id="PF01061"/>
    </source>
</evidence>
<dbReference type="GO" id="GO:0015774">
    <property type="term" value="P:polysaccharide transport"/>
    <property type="evidence" value="ECO:0007669"/>
    <property type="project" value="UniProtKB-KW"/>
</dbReference>
<feature type="transmembrane region" description="Helical" evidence="9">
    <location>
        <begin position="190"/>
        <end position="207"/>
    </location>
</feature>
<reference evidence="11 12" key="1">
    <citation type="submission" date="2011-11" db="EMBL/GenBank/DDBJ databases">
        <title>Improved High-Quality Draft sequence of Beggiatoa alba B18lD.</title>
        <authorList>
            <consortium name="US DOE Joint Genome Institute"/>
            <person name="Lucas S."/>
            <person name="Han J."/>
            <person name="Lapidus A."/>
            <person name="Cheng J.-F."/>
            <person name="Goodwin L."/>
            <person name="Pitluck S."/>
            <person name="Peters L."/>
            <person name="Mikhailova N."/>
            <person name="Held B."/>
            <person name="Detter J.C."/>
            <person name="Han C."/>
            <person name="Tapia R."/>
            <person name="Land M."/>
            <person name="Hauser L."/>
            <person name="Kyrpides N."/>
            <person name="Ivanova N."/>
            <person name="Pagani I."/>
            <person name="Samuel K."/>
            <person name="Teske A."/>
            <person name="Mueller J."/>
            <person name="Woyke T."/>
        </authorList>
    </citation>
    <scope>NUCLEOTIDE SEQUENCE [LARGE SCALE GENOMIC DNA]</scope>
    <source>
        <strain evidence="11 12">B18LD</strain>
    </source>
</reference>
<keyword evidence="8 9" id="KW-0472">Membrane</keyword>
<dbReference type="STRING" id="395493.BegalDRAFT_3116"/>